<organism evidence="2 3">
    <name type="scientific">Maribellus luteus</name>
    <dbReference type="NCBI Taxonomy" id="2305463"/>
    <lineage>
        <taxon>Bacteria</taxon>
        <taxon>Pseudomonadati</taxon>
        <taxon>Bacteroidota</taxon>
        <taxon>Bacteroidia</taxon>
        <taxon>Marinilabiliales</taxon>
        <taxon>Prolixibacteraceae</taxon>
        <taxon>Maribellus</taxon>
    </lineage>
</organism>
<dbReference type="Pfam" id="PF12508">
    <property type="entry name" value="Transposon_TraM"/>
    <property type="match status" value="1"/>
</dbReference>
<feature type="domain" description="Conjugative transposon TraM C-terminal" evidence="1">
    <location>
        <begin position="124"/>
        <end position="266"/>
    </location>
</feature>
<sequence length="270" mass="30602">MQKAILAHIQKREKQLQKELNPGEKRVEPITSTRGGYSTYPVKKAVKQPERVQDQVLQTGIKELDQIVDQNIRLNRENDSLKSSLGQARYQLDLVEARQSKAFTLGKELTSGFNREESEELPVIRAEIYETATVLSGNRVKLRLLEDTRIRGQKIPRNTFVYGICQIKNERLLIEITQMPVKENFVPVKLSICDLDGMEGLYVPDNAARKVYQEVGASTNTSSLMGVTADPLTYAGIRAADRAAQTMLKRVRLKKVTVTKNTRVYIINQK</sequence>
<evidence type="ECO:0000313" key="2">
    <source>
        <dbReference type="EMBL" id="RIJ47262.1"/>
    </source>
</evidence>
<keyword evidence="3" id="KW-1185">Reference proteome</keyword>
<dbReference type="InterPro" id="IPR055407">
    <property type="entry name" value="TraM_C"/>
</dbReference>
<gene>
    <name evidence="2" type="primary">traM</name>
    <name evidence="2" type="ORF">D1614_16025</name>
</gene>
<dbReference type="EMBL" id="QWGR01000009">
    <property type="protein sequence ID" value="RIJ47262.1"/>
    <property type="molecule type" value="Genomic_DNA"/>
</dbReference>
<accession>A0A399SXA1</accession>
<reference evidence="2 3" key="1">
    <citation type="submission" date="2018-08" db="EMBL/GenBank/DDBJ databases">
        <title>Pallidiluteibacterium maritimus gen. nov., sp. nov., isolated from coastal sediment.</title>
        <authorList>
            <person name="Zhou L.Y."/>
        </authorList>
    </citation>
    <scope>NUCLEOTIDE SEQUENCE [LARGE SCALE GENOMIC DNA]</scope>
    <source>
        <strain evidence="2 3">XSD2</strain>
    </source>
</reference>
<dbReference type="AlphaFoldDB" id="A0A399SXA1"/>
<evidence type="ECO:0000313" key="3">
    <source>
        <dbReference type="Proteomes" id="UP000265926"/>
    </source>
</evidence>
<proteinExistence type="predicted"/>
<name>A0A399SXA1_9BACT</name>
<protein>
    <submittedName>
        <fullName evidence="2">Conjugative transposon protein TraM</fullName>
    </submittedName>
</protein>
<dbReference type="Proteomes" id="UP000265926">
    <property type="component" value="Unassembled WGS sequence"/>
</dbReference>
<evidence type="ECO:0000259" key="1">
    <source>
        <dbReference type="Pfam" id="PF12508"/>
    </source>
</evidence>
<comment type="caution">
    <text evidence="2">The sequence shown here is derived from an EMBL/GenBank/DDBJ whole genome shotgun (WGS) entry which is preliminary data.</text>
</comment>
<dbReference type="OrthoDB" id="1453786at2"/>